<evidence type="ECO:0000313" key="3">
    <source>
        <dbReference type="Proteomes" id="UP000625711"/>
    </source>
</evidence>
<organism evidence="2 3">
    <name type="scientific">Rhynchophorus ferrugineus</name>
    <name type="common">Red palm weevil</name>
    <name type="synonym">Curculio ferrugineus</name>
    <dbReference type="NCBI Taxonomy" id="354439"/>
    <lineage>
        <taxon>Eukaryota</taxon>
        <taxon>Metazoa</taxon>
        <taxon>Ecdysozoa</taxon>
        <taxon>Arthropoda</taxon>
        <taxon>Hexapoda</taxon>
        <taxon>Insecta</taxon>
        <taxon>Pterygota</taxon>
        <taxon>Neoptera</taxon>
        <taxon>Endopterygota</taxon>
        <taxon>Coleoptera</taxon>
        <taxon>Polyphaga</taxon>
        <taxon>Cucujiformia</taxon>
        <taxon>Curculionidae</taxon>
        <taxon>Dryophthorinae</taxon>
        <taxon>Rhynchophorus</taxon>
    </lineage>
</organism>
<sequence length="62" mass="6546">VVGGDDKFSPAVTTKTATADATNNPPPPRLRPVAFLLFSYFGGGAVGEGAPDDFRKFEKLPH</sequence>
<feature type="compositionally biased region" description="Low complexity" evidence="1">
    <location>
        <begin position="10"/>
        <end position="23"/>
    </location>
</feature>
<dbReference type="AlphaFoldDB" id="A0A834HN06"/>
<dbReference type="EMBL" id="JAACXV010017488">
    <property type="protein sequence ID" value="KAF7264348.1"/>
    <property type="molecule type" value="Genomic_DNA"/>
</dbReference>
<name>A0A834HN06_RHYFE</name>
<evidence type="ECO:0000313" key="2">
    <source>
        <dbReference type="EMBL" id="KAF7264348.1"/>
    </source>
</evidence>
<dbReference type="Proteomes" id="UP000625711">
    <property type="component" value="Unassembled WGS sequence"/>
</dbReference>
<comment type="caution">
    <text evidence="2">The sequence shown here is derived from an EMBL/GenBank/DDBJ whole genome shotgun (WGS) entry which is preliminary data.</text>
</comment>
<feature type="region of interest" description="Disordered" evidence="1">
    <location>
        <begin position="1"/>
        <end position="28"/>
    </location>
</feature>
<proteinExistence type="predicted"/>
<evidence type="ECO:0000256" key="1">
    <source>
        <dbReference type="SAM" id="MobiDB-lite"/>
    </source>
</evidence>
<gene>
    <name evidence="2" type="ORF">GWI33_023422</name>
</gene>
<accession>A0A834HN06</accession>
<protein>
    <submittedName>
        <fullName evidence="2">Uncharacterized protein</fullName>
    </submittedName>
</protein>
<keyword evidence="3" id="KW-1185">Reference proteome</keyword>
<feature type="non-terminal residue" evidence="2">
    <location>
        <position position="1"/>
    </location>
</feature>
<reference evidence="2" key="1">
    <citation type="submission" date="2020-08" db="EMBL/GenBank/DDBJ databases">
        <title>Genome sequencing and assembly of the red palm weevil Rhynchophorus ferrugineus.</title>
        <authorList>
            <person name="Dias G.B."/>
            <person name="Bergman C.M."/>
            <person name="Manee M."/>
        </authorList>
    </citation>
    <scope>NUCLEOTIDE SEQUENCE</scope>
    <source>
        <strain evidence="2">AA-2017</strain>
        <tissue evidence="2">Whole larva</tissue>
    </source>
</reference>